<evidence type="ECO:0000313" key="5">
    <source>
        <dbReference type="Proteomes" id="UP000262825"/>
    </source>
</evidence>
<dbReference type="InterPro" id="IPR033464">
    <property type="entry name" value="CSN8_PSD8_EIF3K"/>
</dbReference>
<evidence type="ECO:0000256" key="2">
    <source>
        <dbReference type="ARBA" id="ARBA00022942"/>
    </source>
</evidence>
<dbReference type="AlphaFoldDB" id="A0A376B9J3"/>
<dbReference type="PANTHER" id="PTHR12387:SF0">
    <property type="entry name" value="26S PROTEASOME NON-ATPASE REGULATORY SUBUNIT 8"/>
    <property type="match status" value="1"/>
</dbReference>
<dbReference type="Pfam" id="PF10075">
    <property type="entry name" value="CSN8_PSD8_EIF3K"/>
    <property type="match status" value="1"/>
</dbReference>
<reference evidence="5" key="1">
    <citation type="submission" date="2018-06" db="EMBL/GenBank/DDBJ databases">
        <authorList>
            <person name="Guldener U."/>
        </authorList>
    </citation>
    <scope>NUCLEOTIDE SEQUENCE [LARGE SCALE GENOMIC DNA]</scope>
    <source>
        <strain evidence="5">UTAD17</strain>
    </source>
</reference>
<dbReference type="Gene3D" id="1.25.40.990">
    <property type="match status" value="1"/>
</dbReference>
<evidence type="ECO:0000256" key="1">
    <source>
        <dbReference type="ARBA" id="ARBA00009627"/>
    </source>
</evidence>
<keyword evidence="2 4" id="KW-0647">Proteasome</keyword>
<comment type="similarity">
    <text evidence="1">Belongs to the proteasome subunit S14 family.</text>
</comment>
<evidence type="ECO:0000313" key="4">
    <source>
        <dbReference type="EMBL" id="SSD61204.1"/>
    </source>
</evidence>
<dbReference type="PANTHER" id="PTHR12387">
    <property type="entry name" value="26S PROTEASOME NON-ATPASE REGULATORY SUBUNIT 8"/>
    <property type="match status" value="1"/>
</dbReference>
<dbReference type="GO" id="GO:0005829">
    <property type="term" value="C:cytosol"/>
    <property type="evidence" value="ECO:0007669"/>
    <property type="project" value="TreeGrafter"/>
</dbReference>
<keyword evidence="5" id="KW-1185">Reference proteome</keyword>
<dbReference type="GO" id="GO:0005634">
    <property type="term" value="C:nucleus"/>
    <property type="evidence" value="ECO:0007669"/>
    <property type="project" value="TreeGrafter"/>
</dbReference>
<dbReference type="GO" id="GO:0043161">
    <property type="term" value="P:proteasome-mediated ubiquitin-dependent protein catabolic process"/>
    <property type="evidence" value="ECO:0007669"/>
    <property type="project" value="TreeGrafter"/>
</dbReference>
<dbReference type="EMBL" id="UFAJ01000605">
    <property type="protein sequence ID" value="SSD61204.1"/>
    <property type="molecule type" value="Genomic_DNA"/>
</dbReference>
<dbReference type="InterPro" id="IPR006746">
    <property type="entry name" value="26S_Psome_Rpn12"/>
</dbReference>
<dbReference type="VEuPathDB" id="FungiDB:SCODWIG_02965"/>
<sequence>MSNLTELTTNLKTALDLNNFIACEELLPSIKLELIKHGLLVPDLHKAKDNISYANDLIISRSIIETGALASVNLGKFEAFENYFSQLRPFYFSTDITALNTSTYKNKLISLYLLYLLSKRDITRFHEEIEYLSKRITNMEDDEYLSYPIKVEKWLMEGNYQKARNLLLLSENNGSSSESGFGNLKEYVLFTDILLEAIREEIAHNTEMAYDKLSLSATKTLLFFENEKEVEQFALDLNWKISKGMIYFKEDNKEFKNDEHDDKMVINNVLDYAINLETIV</sequence>
<gene>
    <name evidence="4" type="ORF">SCODWIG_02965</name>
</gene>
<dbReference type="PROSITE" id="PS50250">
    <property type="entry name" value="PCI"/>
    <property type="match status" value="1"/>
</dbReference>
<dbReference type="Proteomes" id="UP000262825">
    <property type="component" value="Unassembled WGS sequence"/>
</dbReference>
<dbReference type="OrthoDB" id="8775810at2759"/>
<evidence type="ECO:0000259" key="3">
    <source>
        <dbReference type="PROSITE" id="PS50250"/>
    </source>
</evidence>
<proteinExistence type="inferred from homology"/>
<organism evidence="4 5">
    <name type="scientific">Saccharomycodes ludwigii</name>
    <dbReference type="NCBI Taxonomy" id="36035"/>
    <lineage>
        <taxon>Eukaryota</taxon>
        <taxon>Fungi</taxon>
        <taxon>Dikarya</taxon>
        <taxon>Ascomycota</taxon>
        <taxon>Saccharomycotina</taxon>
        <taxon>Saccharomycetes</taxon>
        <taxon>Saccharomycodales</taxon>
        <taxon>Saccharomycodaceae</taxon>
        <taxon>Saccharomycodes</taxon>
    </lineage>
</organism>
<name>A0A376B9J3_9ASCO</name>
<feature type="domain" description="PCI" evidence="3">
    <location>
        <begin position="78"/>
        <end position="264"/>
    </location>
</feature>
<dbReference type="InterPro" id="IPR000717">
    <property type="entry name" value="PCI_dom"/>
</dbReference>
<dbReference type="GO" id="GO:0008541">
    <property type="term" value="C:proteasome regulatory particle, lid subcomplex"/>
    <property type="evidence" value="ECO:0007669"/>
    <property type="project" value="TreeGrafter"/>
</dbReference>
<protein>
    <submittedName>
        <fullName evidence="4">Related to 26S proteasome regulatory subunit RPN12</fullName>
    </submittedName>
</protein>
<accession>A0A376B9J3</accession>